<dbReference type="AlphaFoldDB" id="A0A822V2T7"/>
<keyword evidence="5" id="KW-0998">Cell outer membrane</keyword>
<dbReference type="Proteomes" id="UP000192074">
    <property type="component" value="Unassembled WGS sequence"/>
</dbReference>
<keyword evidence="3 6" id="KW-0732">Signal</keyword>
<reference evidence="7 8" key="1">
    <citation type="submission" date="2016-01" db="EMBL/GenBank/DDBJ databases">
        <authorList>
            <person name="Regsiter A."/>
            <person name="william w."/>
        </authorList>
    </citation>
    <scope>NUCLEOTIDE SEQUENCE [LARGE SCALE GENOMIC DNA]</scope>
    <source>
        <strain evidence="7 8">B6</strain>
    </source>
</reference>
<dbReference type="InterPro" id="IPR010583">
    <property type="entry name" value="MipA"/>
</dbReference>
<evidence type="ECO:0000313" key="7">
    <source>
        <dbReference type="EMBL" id="CVI18823.1"/>
    </source>
</evidence>
<name>A0A822V2T7_AGRTU</name>
<evidence type="ECO:0000256" key="5">
    <source>
        <dbReference type="ARBA" id="ARBA00023237"/>
    </source>
</evidence>
<dbReference type="GO" id="GO:0009279">
    <property type="term" value="C:cell outer membrane"/>
    <property type="evidence" value="ECO:0007669"/>
    <property type="project" value="UniProtKB-SubCell"/>
</dbReference>
<comment type="subcellular location">
    <subcellularLocation>
        <location evidence="1">Cell outer membrane</location>
    </subcellularLocation>
</comment>
<dbReference type="Pfam" id="PF06629">
    <property type="entry name" value="MipA"/>
    <property type="match status" value="1"/>
</dbReference>
<dbReference type="PANTHER" id="PTHR38776">
    <property type="entry name" value="MLTA-INTERACTING PROTEIN-RELATED"/>
    <property type="match status" value="1"/>
</dbReference>
<evidence type="ECO:0000256" key="4">
    <source>
        <dbReference type="ARBA" id="ARBA00023136"/>
    </source>
</evidence>
<dbReference type="EMBL" id="FCNL01000021">
    <property type="protein sequence ID" value="CVI18823.1"/>
    <property type="molecule type" value="Genomic_DNA"/>
</dbReference>
<comment type="similarity">
    <text evidence="2">Belongs to the MipA/OmpV family.</text>
</comment>
<proteinExistence type="inferred from homology"/>
<keyword evidence="4" id="KW-0472">Membrane</keyword>
<feature type="signal peptide" evidence="6">
    <location>
        <begin position="1"/>
        <end position="46"/>
    </location>
</feature>
<sequence length="289" mass="30581">MKWKDNPSNSTGTLSVLRFWGSFMFKPSAAAAACVLSLFAVGNAHAEGWFSGDWYLKLGGAGFTAPKYQGDNKNEFGFSPIISLGRQGQGARFTSRNDSASISLLDNGPISMGLAGKLVSPRDEGDSADLKGMTRIKRGGELGGFAEAYPTDWLRVRGEVRQGIRSHSGVVGDVAVDAFTDIAPGIQISAGPRATWVSSKYNERYYGVSAAQTAAGAPSPYSPGGGLHSAGIGAAITWKVTENAEVGSFAEYRRLTGDAADSSLVRERGSKNQFIIGVQASYKFNFSLP</sequence>
<evidence type="ECO:0000256" key="1">
    <source>
        <dbReference type="ARBA" id="ARBA00004442"/>
    </source>
</evidence>
<evidence type="ECO:0000256" key="2">
    <source>
        <dbReference type="ARBA" id="ARBA00005722"/>
    </source>
</evidence>
<feature type="chain" id="PRO_5032434236" description="Outer membrane protein" evidence="6">
    <location>
        <begin position="47"/>
        <end position="289"/>
    </location>
</feature>
<comment type="caution">
    <text evidence="7">The sequence shown here is derived from an EMBL/GenBank/DDBJ whole genome shotgun (WGS) entry which is preliminary data.</text>
</comment>
<protein>
    <recommendedName>
        <fullName evidence="9">Outer membrane protein</fullName>
    </recommendedName>
</protein>
<accession>A0A822V2T7</accession>
<dbReference type="PANTHER" id="PTHR38776:SF1">
    <property type="entry name" value="MLTA-INTERACTING PROTEIN-RELATED"/>
    <property type="match status" value="1"/>
</dbReference>
<evidence type="ECO:0000256" key="6">
    <source>
        <dbReference type="SAM" id="SignalP"/>
    </source>
</evidence>
<evidence type="ECO:0000313" key="8">
    <source>
        <dbReference type="Proteomes" id="UP000192074"/>
    </source>
</evidence>
<evidence type="ECO:0000256" key="3">
    <source>
        <dbReference type="ARBA" id="ARBA00022729"/>
    </source>
</evidence>
<organism evidence="7 8">
    <name type="scientific">Agrobacterium tumefaciens str. B6</name>
    <dbReference type="NCBI Taxonomy" id="1183423"/>
    <lineage>
        <taxon>Bacteria</taxon>
        <taxon>Pseudomonadati</taxon>
        <taxon>Pseudomonadota</taxon>
        <taxon>Alphaproteobacteria</taxon>
        <taxon>Hyphomicrobiales</taxon>
        <taxon>Rhizobiaceae</taxon>
        <taxon>Rhizobium/Agrobacterium group</taxon>
        <taxon>Agrobacterium</taxon>
        <taxon>Agrobacterium tumefaciens complex</taxon>
    </lineage>
</organism>
<gene>
    <name evidence="7" type="ORF">AGR4A_Cc40179</name>
</gene>
<evidence type="ECO:0008006" key="9">
    <source>
        <dbReference type="Google" id="ProtNLM"/>
    </source>
</evidence>